<feature type="non-terminal residue" evidence="1">
    <location>
        <position position="65"/>
    </location>
</feature>
<evidence type="ECO:0000313" key="1">
    <source>
        <dbReference type="EMBL" id="KAJ9577240.1"/>
    </source>
</evidence>
<gene>
    <name evidence="1" type="ORF">L9F63_006214</name>
</gene>
<feature type="non-terminal residue" evidence="1">
    <location>
        <position position="1"/>
    </location>
</feature>
<name>A0AAD8E4S1_DIPPU</name>
<dbReference type="Proteomes" id="UP001233999">
    <property type="component" value="Unassembled WGS sequence"/>
</dbReference>
<reference evidence="1" key="2">
    <citation type="submission" date="2023-05" db="EMBL/GenBank/DDBJ databases">
        <authorList>
            <person name="Fouks B."/>
        </authorList>
    </citation>
    <scope>NUCLEOTIDE SEQUENCE</scope>
    <source>
        <strain evidence="1">Stay&amp;Tobe</strain>
        <tissue evidence="1">Testes</tissue>
    </source>
</reference>
<dbReference type="AlphaFoldDB" id="A0AAD8E4S1"/>
<proteinExistence type="predicted"/>
<sequence length="65" mass="7434">PGPLNLQQNKITLKYDSEATILGSQCSALQKKILLPWISQRISVFNFYNFCVSYILNSKRVVTNK</sequence>
<comment type="caution">
    <text evidence="1">The sequence shown here is derived from an EMBL/GenBank/DDBJ whole genome shotgun (WGS) entry which is preliminary data.</text>
</comment>
<keyword evidence="2" id="KW-1185">Reference proteome</keyword>
<evidence type="ECO:0000313" key="2">
    <source>
        <dbReference type="Proteomes" id="UP001233999"/>
    </source>
</evidence>
<protein>
    <submittedName>
        <fullName evidence="1">Uncharacterized protein</fullName>
    </submittedName>
</protein>
<dbReference type="EMBL" id="JASPKZ010009370">
    <property type="protein sequence ID" value="KAJ9577240.1"/>
    <property type="molecule type" value="Genomic_DNA"/>
</dbReference>
<organism evidence="1 2">
    <name type="scientific">Diploptera punctata</name>
    <name type="common">Pacific beetle cockroach</name>
    <dbReference type="NCBI Taxonomy" id="6984"/>
    <lineage>
        <taxon>Eukaryota</taxon>
        <taxon>Metazoa</taxon>
        <taxon>Ecdysozoa</taxon>
        <taxon>Arthropoda</taxon>
        <taxon>Hexapoda</taxon>
        <taxon>Insecta</taxon>
        <taxon>Pterygota</taxon>
        <taxon>Neoptera</taxon>
        <taxon>Polyneoptera</taxon>
        <taxon>Dictyoptera</taxon>
        <taxon>Blattodea</taxon>
        <taxon>Blaberoidea</taxon>
        <taxon>Blaberidae</taxon>
        <taxon>Diplopterinae</taxon>
        <taxon>Diploptera</taxon>
    </lineage>
</organism>
<reference evidence="1" key="1">
    <citation type="journal article" date="2023" name="IScience">
        <title>Live-bearing cockroach genome reveals convergent evolutionary mechanisms linked to viviparity in insects and beyond.</title>
        <authorList>
            <person name="Fouks B."/>
            <person name="Harrison M.C."/>
            <person name="Mikhailova A.A."/>
            <person name="Marchal E."/>
            <person name="English S."/>
            <person name="Carruthers M."/>
            <person name="Jennings E.C."/>
            <person name="Chiamaka E.L."/>
            <person name="Frigard R.A."/>
            <person name="Pippel M."/>
            <person name="Attardo G.M."/>
            <person name="Benoit J.B."/>
            <person name="Bornberg-Bauer E."/>
            <person name="Tobe S.S."/>
        </authorList>
    </citation>
    <scope>NUCLEOTIDE SEQUENCE</scope>
    <source>
        <strain evidence="1">Stay&amp;Tobe</strain>
    </source>
</reference>
<accession>A0AAD8E4S1</accession>